<dbReference type="InterPro" id="IPR018764">
    <property type="entry name" value="RskA_C"/>
</dbReference>
<dbReference type="RefSeq" id="WP_057957357.1">
    <property type="nucleotide sequence ID" value="NZ_KQ557077.1"/>
</dbReference>
<dbReference type="AlphaFoldDB" id="A0A0T5Z128"/>
<dbReference type="Proteomes" id="UP000051634">
    <property type="component" value="Unassembled WGS sequence"/>
</dbReference>
<name>A0A0T5Z128_9GAMM</name>
<reference evidence="4 5" key="1">
    <citation type="submission" date="2015-11" db="EMBL/GenBank/DDBJ databases">
        <title>The genome of Candidatus Endoriftia persephone in Ridgeia piscesae and population structure of the North Eastern Pacific vestimentiferan symbionts.</title>
        <authorList>
            <person name="Perez M."/>
            <person name="Juniper K.S."/>
        </authorList>
    </citation>
    <scope>NUCLEOTIDE SEQUENCE [LARGE SCALE GENOMIC DNA]</scope>
    <source>
        <strain evidence="3">Ind10</strain>
        <strain evidence="2">Ind11</strain>
    </source>
</reference>
<dbReference type="EMBL" id="LMXI01000122">
    <property type="protein sequence ID" value="KRT59590.1"/>
    <property type="molecule type" value="Genomic_DNA"/>
</dbReference>
<dbReference type="GO" id="GO:0016989">
    <property type="term" value="F:sigma factor antagonist activity"/>
    <property type="evidence" value="ECO:0007669"/>
    <property type="project" value="TreeGrafter"/>
</dbReference>
<dbReference type="OrthoDB" id="5298046at2"/>
<protein>
    <submittedName>
        <fullName evidence="2">Anti-sigma-K factor RskA</fullName>
    </submittedName>
</protein>
<evidence type="ECO:0000313" key="4">
    <source>
        <dbReference type="Proteomes" id="UP000051276"/>
    </source>
</evidence>
<dbReference type="GO" id="GO:0006417">
    <property type="term" value="P:regulation of translation"/>
    <property type="evidence" value="ECO:0007669"/>
    <property type="project" value="TreeGrafter"/>
</dbReference>
<comment type="caution">
    <text evidence="2">The sequence shown here is derived from an EMBL/GenBank/DDBJ whole genome shotgun (WGS) entry which is preliminary data.</text>
</comment>
<organism evidence="2 5">
    <name type="scientific">endosymbiont of Ridgeia piscesae</name>
    <dbReference type="NCBI Taxonomy" id="54398"/>
    <lineage>
        <taxon>Bacteria</taxon>
        <taxon>Pseudomonadati</taxon>
        <taxon>Pseudomonadota</taxon>
        <taxon>Gammaproteobacteria</taxon>
        <taxon>sulfur-oxidizing symbionts</taxon>
    </lineage>
</organism>
<gene>
    <name evidence="2" type="ORF">Ga0074115_1532</name>
    <name evidence="3" type="ORF">Ga0076813_15722</name>
</gene>
<sequence>MIVQENKSELLAFAGEYVLGTLQGEARDMFERQLATDFDLQSEVADWEQRLSPLAASIEPVVPPDSIWRRIETDISPHESQSPGWWESLNFWRNLGMVASGVVLGLTLSLFGLQQDEGELQRVMVVLNDQAQTGWLVGAGETGKMLRVSAVEPTRLQPGRVCQLWMETEDGRMLSVGVLPHSGRQQMKVPTLLRANSRFKVSIEAASEAPVAKPSGEFVFEGGLTQI</sequence>
<dbReference type="PANTHER" id="PTHR37461:SF1">
    <property type="entry name" value="ANTI-SIGMA-K FACTOR RSKA"/>
    <property type="match status" value="1"/>
</dbReference>
<dbReference type="PANTHER" id="PTHR37461">
    <property type="entry name" value="ANTI-SIGMA-K FACTOR RSKA"/>
    <property type="match status" value="1"/>
</dbReference>
<feature type="domain" description="Anti-sigma K factor RskA C-terminal" evidence="1">
    <location>
        <begin position="101"/>
        <end position="217"/>
    </location>
</feature>
<dbReference type="Proteomes" id="UP000051276">
    <property type="component" value="Unassembled WGS sequence"/>
</dbReference>
<accession>A0A0T5Z128</accession>
<dbReference type="GO" id="GO:0005886">
    <property type="term" value="C:plasma membrane"/>
    <property type="evidence" value="ECO:0007669"/>
    <property type="project" value="InterPro"/>
</dbReference>
<dbReference type="InterPro" id="IPR051474">
    <property type="entry name" value="Anti-sigma-K/W_factor"/>
</dbReference>
<evidence type="ECO:0000313" key="3">
    <source>
        <dbReference type="EMBL" id="KRT59590.1"/>
    </source>
</evidence>
<evidence type="ECO:0000313" key="5">
    <source>
        <dbReference type="Proteomes" id="UP000051634"/>
    </source>
</evidence>
<evidence type="ECO:0000259" key="1">
    <source>
        <dbReference type="Pfam" id="PF10099"/>
    </source>
</evidence>
<proteinExistence type="predicted"/>
<keyword evidence="5" id="KW-1185">Reference proteome</keyword>
<dbReference type="STRING" id="54398.Ga0074115_1532"/>
<dbReference type="Pfam" id="PF10099">
    <property type="entry name" value="RskA_C"/>
    <property type="match status" value="1"/>
</dbReference>
<evidence type="ECO:0000313" key="2">
    <source>
        <dbReference type="EMBL" id="KRT56537.1"/>
    </source>
</evidence>
<dbReference type="EMBL" id="LDXT01000044">
    <property type="protein sequence ID" value="KRT56537.1"/>
    <property type="molecule type" value="Genomic_DNA"/>
</dbReference>